<proteinExistence type="predicted"/>
<sequence>MTTPTNHCGYCRIAFNTPEEHKLHLLTQHHNRAIITIYAPDSRVIAAKVFVERASDLYFYCPIEGCNFRDQYEKSLGRHCSSYYVEHQPRLSQQTLKPEVTKRVNSKGKDMWDYIPVLGSVQVGDVESDTELVSVPLDSTNETTAPASETPVLEKTAAPVRRSCRNVKVERKSPPLGLSPSPPIEPDQAPREALESAPFELSSRSSTPSSTVELDTGESIDDENLDAAPLHSSDDSSEAPEPASGDTSLTSTEPTTQPPAQRSSSEILTSFSAFSTKRKAEVTPEELQASLRDEYRKRLHQEMMEALADRAIDLDESARKREKLKGWFEEGIVMLKGVDTDV</sequence>
<dbReference type="EMBL" id="ML119820">
    <property type="protein sequence ID" value="RPA73455.1"/>
    <property type="molecule type" value="Genomic_DNA"/>
</dbReference>
<reference evidence="2 3" key="1">
    <citation type="journal article" date="2018" name="Nat. Ecol. Evol.">
        <title>Pezizomycetes genomes reveal the molecular basis of ectomycorrhizal truffle lifestyle.</title>
        <authorList>
            <person name="Murat C."/>
            <person name="Payen T."/>
            <person name="Noel B."/>
            <person name="Kuo A."/>
            <person name="Morin E."/>
            <person name="Chen J."/>
            <person name="Kohler A."/>
            <person name="Krizsan K."/>
            <person name="Balestrini R."/>
            <person name="Da Silva C."/>
            <person name="Montanini B."/>
            <person name="Hainaut M."/>
            <person name="Levati E."/>
            <person name="Barry K.W."/>
            <person name="Belfiori B."/>
            <person name="Cichocki N."/>
            <person name="Clum A."/>
            <person name="Dockter R.B."/>
            <person name="Fauchery L."/>
            <person name="Guy J."/>
            <person name="Iotti M."/>
            <person name="Le Tacon F."/>
            <person name="Lindquist E.A."/>
            <person name="Lipzen A."/>
            <person name="Malagnac F."/>
            <person name="Mello A."/>
            <person name="Molinier V."/>
            <person name="Miyauchi S."/>
            <person name="Poulain J."/>
            <person name="Riccioni C."/>
            <person name="Rubini A."/>
            <person name="Sitrit Y."/>
            <person name="Splivallo R."/>
            <person name="Traeger S."/>
            <person name="Wang M."/>
            <person name="Zifcakova L."/>
            <person name="Wipf D."/>
            <person name="Zambonelli A."/>
            <person name="Paolocci F."/>
            <person name="Nowrousian M."/>
            <person name="Ottonello S."/>
            <person name="Baldrian P."/>
            <person name="Spatafora J.W."/>
            <person name="Henrissat B."/>
            <person name="Nagy L.G."/>
            <person name="Aury J.M."/>
            <person name="Wincker P."/>
            <person name="Grigoriev I.V."/>
            <person name="Bonfante P."/>
            <person name="Martin F.M."/>
        </authorList>
    </citation>
    <scope>NUCLEOTIDE SEQUENCE [LARGE SCALE GENOMIC DNA]</scope>
    <source>
        <strain evidence="2 3">RN42</strain>
    </source>
</reference>
<dbReference type="AlphaFoldDB" id="A0A3N4HHF7"/>
<evidence type="ECO:0000313" key="3">
    <source>
        <dbReference type="Proteomes" id="UP000275078"/>
    </source>
</evidence>
<evidence type="ECO:0000313" key="2">
    <source>
        <dbReference type="EMBL" id="RPA73455.1"/>
    </source>
</evidence>
<name>A0A3N4HHF7_ASCIM</name>
<feature type="compositionally biased region" description="Polar residues" evidence="1">
    <location>
        <begin position="245"/>
        <end position="267"/>
    </location>
</feature>
<organism evidence="2 3">
    <name type="scientific">Ascobolus immersus RN42</name>
    <dbReference type="NCBI Taxonomy" id="1160509"/>
    <lineage>
        <taxon>Eukaryota</taxon>
        <taxon>Fungi</taxon>
        <taxon>Dikarya</taxon>
        <taxon>Ascomycota</taxon>
        <taxon>Pezizomycotina</taxon>
        <taxon>Pezizomycetes</taxon>
        <taxon>Pezizales</taxon>
        <taxon>Ascobolaceae</taxon>
        <taxon>Ascobolus</taxon>
    </lineage>
</organism>
<evidence type="ECO:0000256" key="1">
    <source>
        <dbReference type="SAM" id="MobiDB-lite"/>
    </source>
</evidence>
<keyword evidence="3" id="KW-1185">Reference proteome</keyword>
<gene>
    <name evidence="2" type="ORF">BJ508DRAFT_334041</name>
</gene>
<dbReference type="Proteomes" id="UP000275078">
    <property type="component" value="Unassembled WGS sequence"/>
</dbReference>
<accession>A0A3N4HHF7</accession>
<feature type="compositionally biased region" description="Low complexity" evidence="1">
    <location>
        <begin position="202"/>
        <end position="211"/>
    </location>
</feature>
<feature type="region of interest" description="Disordered" evidence="1">
    <location>
        <begin position="134"/>
        <end position="267"/>
    </location>
</feature>
<feature type="compositionally biased region" description="Polar residues" evidence="1">
    <location>
        <begin position="137"/>
        <end position="147"/>
    </location>
</feature>
<protein>
    <submittedName>
        <fullName evidence="2">Uncharacterized protein</fullName>
    </submittedName>
</protein>
<feature type="compositionally biased region" description="Acidic residues" evidence="1">
    <location>
        <begin position="215"/>
        <end position="225"/>
    </location>
</feature>